<proteinExistence type="inferred from homology"/>
<organism evidence="5 6">
    <name type="scientific">Meganyctiphanes norvegica</name>
    <name type="common">Northern krill</name>
    <name type="synonym">Thysanopoda norvegica</name>
    <dbReference type="NCBI Taxonomy" id="48144"/>
    <lineage>
        <taxon>Eukaryota</taxon>
        <taxon>Metazoa</taxon>
        <taxon>Ecdysozoa</taxon>
        <taxon>Arthropoda</taxon>
        <taxon>Crustacea</taxon>
        <taxon>Multicrustacea</taxon>
        <taxon>Malacostraca</taxon>
        <taxon>Eumalacostraca</taxon>
        <taxon>Eucarida</taxon>
        <taxon>Euphausiacea</taxon>
        <taxon>Euphausiidae</taxon>
        <taxon>Meganyctiphanes</taxon>
    </lineage>
</organism>
<gene>
    <name evidence="5" type="ORF">MNOR_LOCUS29968</name>
</gene>
<feature type="region of interest" description="Disordered" evidence="3">
    <location>
        <begin position="281"/>
        <end position="302"/>
    </location>
</feature>
<feature type="domain" description="Sulfotransferase" evidence="4">
    <location>
        <begin position="62"/>
        <end position="327"/>
    </location>
</feature>
<dbReference type="GO" id="GO:0008146">
    <property type="term" value="F:sulfotransferase activity"/>
    <property type="evidence" value="ECO:0007669"/>
    <property type="project" value="InterPro"/>
</dbReference>
<evidence type="ECO:0000256" key="3">
    <source>
        <dbReference type="SAM" id="MobiDB-lite"/>
    </source>
</evidence>
<dbReference type="EMBL" id="CAXKWB010035704">
    <property type="protein sequence ID" value="CAL4147041.1"/>
    <property type="molecule type" value="Genomic_DNA"/>
</dbReference>
<sequence>MIGLRYTITNVPNTVVEEIQNSYCELQFGPLCCLYRKQSYVLNQRYTSKLASSIYYFKFRCDDIVLVTYPKSGTVWMTEILWAMTHADNLDPNDEEGRPMFLDKDFLMGIPKDENSPIVQKFRSVCPGGNPEDGIRIQMAAAATQGQRIIVSHLPFSHHNPTLLDTCKVIYVVRNPRDNCVSYYNHVQMLSHYDFQGSLDDFANLYMEGSVTYGGYWNHLEDALQFNNHQNLHLVQFEDLKKQSAVELQKLNDFLQLGLDQQQIDKVVEYTSFASMKERDGKGLRKVGPTTTNPEKGSFFRKGEAGDWKNKFSADLEKKMQSWITNNSEDVDIELQYD</sequence>
<evidence type="ECO:0000313" key="6">
    <source>
        <dbReference type="Proteomes" id="UP001497623"/>
    </source>
</evidence>
<dbReference type="PANTHER" id="PTHR11783">
    <property type="entry name" value="SULFOTRANSFERASE SULT"/>
    <property type="match status" value="1"/>
</dbReference>
<comment type="similarity">
    <text evidence="1">Belongs to the sulfotransferase 1 family.</text>
</comment>
<dbReference type="AlphaFoldDB" id="A0AAV2RZP3"/>
<evidence type="ECO:0000313" key="5">
    <source>
        <dbReference type="EMBL" id="CAL4147041.1"/>
    </source>
</evidence>
<dbReference type="InterPro" id="IPR027417">
    <property type="entry name" value="P-loop_NTPase"/>
</dbReference>
<comment type="caution">
    <text evidence="5">The sequence shown here is derived from an EMBL/GenBank/DDBJ whole genome shotgun (WGS) entry which is preliminary data.</text>
</comment>
<dbReference type="SUPFAM" id="SSF52540">
    <property type="entry name" value="P-loop containing nucleoside triphosphate hydrolases"/>
    <property type="match status" value="1"/>
</dbReference>
<evidence type="ECO:0000259" key="4">
    <source>
        <dbReference type="Pfam" id="PF00685"/>
    </source>
</evidence>
<accession>A0AAV2RZP3</accession>
<evidence type="ECO:0000256" key="2">
    <source>
        <dbReference type="ARBA" id="ARBA00022679"/>
    </source>
</evidence>
<name>A0AAV2RZP3_MEGNR</name>
<dbReference type="Pfam" id="PF00685">
    <property type="entry name" value="Sulfotransfer_1"/>
    <property type="match status" value="1"/>
</dbReference>
<evidence type="ECO:0000256" key="1">
    <source>
        <dbReference type="ARBA" id="ARBA00005771"/>
    </source>
</evidence>
<dbReference type="Proteomes" id="UP001497623">
    <property type="component" value="Unassembled WGS sequence"/>
</dbReference>
<reference evidence="5 6" key="1">
    <citation type="submission" date="2024-05" db="EMBL/GenBank/DDBJ databases">
        <authorList>
            <person name="Wallberg A."/>
        </authorList>
    </citation>
    <scope>NUCLEOTIDE SEQUENCE [LARGE SCALE GENOMIC DNA]</scope>
</reference>
<dbReference type="Gene3D" id="3.40.50.300">
    <property type="entry name" value="P-loop containing nucleotide triphosphate hydrolases"/>
    <property type="match status" value="1"/>
</dbReference>
<keyword evidence="2" id="KW-0808">Transferase</keyword>
<dbReference type="InterPro" id="IPR000863">
    <property type="entry name" value="Sulfotransferase_dom"/>
</dbReference>
<protein>
    <recommendedName>
        <fullName evidence="4">Sulfotransferase domain-containing protein</fullName>
    </recommendedName>
</protein>
<keyword evidence="6" id="KW-1185">Reference proteome</keyword>